<organism evidence="2 3">
    <name type="scientific">Leersia perrieri</name>
    <dbReference type="NCBI Taxonomy" id="77586"/>
    <lineage>
        <taxon>Eukaryota</taxon>
        <taxon>Viridiplantae</taxon>
        <taxon>Streptophyta</taxon>
        <taxon>Embryophyta</taxon>
        <taxon>Tracheophyta</taxon>
        <taxon>Spermatophyta</taxon>
        <taxon>Magnoliopsida</taxon>
        <taxon>Liliopsida</taxon>
        <taxon>Poales</taxon>
        <taxon>Poaceae</taxon>
        <taxon>BOP clade</taxon>
        <taxon>Oryzoideae</taxon>
        <taxon>Oryzeae</taxon>
        <taxon>Oryzinae</taxon>
        <taxon>Leersia</taxon>
    </lineage>
</organism>
<accession>A0A0D9VDV7</accession>
<protein>
    <submittedName>
        <fullName evidence="2">Uncharacterized protein</fullName>
    </submittedName>
</protein>
<dbReference type="Gramene" id="LPERR02G07810.2">
    <property type="protein sequence ID" value="LPERR02G07810.2"/>
    <property type="gene ID" value="LPERR02G07810"/>
</dbReference>
<sequence length="145" mass="16090">MGFLPAAPQPLVSQFSLLRERRRDGDSPSSSSPPPPPLRPRPFQTPLRRHRRVRNLPRSFPPPISPTLPYALDSERLLRLRFAAEGSSSRNRIVELLALGIGTPFASVHRQPDSRFQVASVDASPAHLLEEGSRGTSMSRLDPAR</sequence>
<evidence type="ECO:0000313" key="3">
    <source>
        <dbReference type="Proteomes" id="UP000032180"/>
    </source>
</evidence>
<feature type="compositionally biased region" description="Pro residues" evidence="1">
    <location>
        <begin position="31"/>
        <end position="40"/>
    </location>
</feature>
<reference evidence="2 3" key="1">
    <citation type="submission" date="2012-08" db="EMBL/GenBank/DDBJ databases">
        <title>Oryza genome evolution.</title>
        <authorList>
            <person name="Wing R.A."/>
        </authorList>
    </citation>
    <scope>NUCLEOTIDE SEQUENCE</scope>
</reference>
<keyword evidence="3" id="KW-1185">Reference proteome</keyword>
<proteinExistence type="predicted"/>
<reference evidence="3" key="2">
    <citation type="submission" date="2013-12" db="EMBL/GenBank/DDBJ databases">
        <authorList>
            <person name="Yu Y."/>
            <person name="Lee S."/>
            <person name="de Baynast K."/>
            <person name="Wissotski M."/>
            <person name="Liu L."/>
            <person name="Talag J."/>
            <person name="Goicoechea J."/>
            <person name="Angelova A."/>
            <person name="Jetty R."/>
            <person name="Kudrna D."/>
            <person name="Golser W."/>
            <person name="Rivera L."/>
            <person name="Zhang J."/>
            <person name="Wing R."/>
        </authorList>
    </citation>
    <scope>NUCLEOTIDE SEQUENCE</scope>
</reference>
<dbReference type="HOGENOM" id="CLU_1789668_0_0_1"/>
<name>A0A0D9VDV7_9ORYZ</name>
<reference evidence="2" key="3">
    <citation type="submission" date="2015-04" db="UniProtKB">
        <authorList>
            <consortium name="EnsemblPlants"/>
        </authorList>
    </citation>
    <scope>IDENTIFICATION</scope>
</reference>
<dbReference type="AlphaFoldDB" id="A0A0D9VDV7"/>
<dbReference type="Proteomes" id="UP000032180">
    <property type="component" value="Chromosome 2"/>
</dbReference>
<evidence type="ECO:0000256" key="1">
    <source>
        <dbReference type="SAM" id="MobiDB-lite"/>
    </source>
</evidence>
<feature type="region of interest" description="Disordered" evidence="1">
    <location>
        <begin position="18"/>
        <end position="67"/>
    </location>
</feature>
<evidence type="ECO:0000313" key="2">
    <source>
        <dbReference type="EnsemblPlants" id="LPERR02G07810.2"/>
    </source>
</evidence>
<dbReference type="EnsemblPlants" id="LPERR02G07810.2">
    <property type="protein sequence ID" value="LPERR02G07810.2"/>
    <property type="gene ID" value="LPERR02G07810"/>
</dbReference>